<dbReference type="InterPro" id="IPR007404">
    <property type="entry name" value="YdjM-like"/>
</dbReference>
<evidence type="ECO:0008006" key="4">
    <source>
        <dbReference type="Google" id="ProtNLM"/>
    </source>
</evidence>
<name>A0A081NC35_9GAMM</name>
<keyword evidence="1" id="KW-1133">Transmembrane helix</keyword>
<keyword evidence="1" id="KW-0472">Membrane</keyword>
<comment type="caution">
    <text evidence="2">The sequence shown here is derived from an EMBL/GenBank/DDBJ whole genome shotgun (WGS) entry which is preliminary data.</text>
</comment>
<dbReference type="PANTHER" id="PTHR40031">
    <property type="entry name" value="HYPOTHETICAL MEMBRANE SPANNING PROTEIN"/>
    <property type="match status" value="1"/>
</dbReference>
<sequence>MDSITQAALGATIAGAIAGRRCSGKVLLAGAVLGTLPDLDVVINYGDDISNMIKHRGFSHSLLTLFPFSLLLAWLIHRFKPLPDWSFKRLWLLIATVLITHPLLDYFTSYGTQLTWPIPGYYSLS</sequence>
<protein>
    <recommendedName>
        <fullName evidence="4">Hydrolase</fullName>
    </recommendedName>
</protein>
<keyword evidence="3" id="KW-1185">Reference proteome</keyword>
<keyword evidence="1" id="KW-0812">Transmembrane</keyword>
<dbReference type="EMBL" id="JOKG01000001">
    <property type="protein sequence ID" value="KEQ16008.1"/>
    <property type="molecule type" value="Genomic_DNA"/>
</dbReference>
<evidence type="ECO:0000256" key="1">
    <source>
        <dbReference type="SAM" id="Phobius"/>
    </source>
</evidence>
<feature type="transmembrane region" description="Helical" evidence="1">
    <location>
        <begin position="89"/>
        <end position="107"/>
    </location>
</feature>
<evidence type="ECO:0000313" key="3">
    <source>
        <dbReference type="Proteomes" id="UP000028006"/>
    </source>
</evidence>
<dbReference type="Pfam" id="PF04307">
    <property type="entry name" value="YdjM"/>
    <property type="match status" value="1"/>
</dbReference>
<dbReference type="PANTHER" id="PTHR40031:SF1">
    <property type="entry name" value="MEMBRANE-BOUND METAL-DEPENDENT HYDROLASE"/>
    <property type="match status" value="1"/>
</dbReference>
<gene>
    <name evidence="2" type="ORF">GZ77_05920</name>
</gene>
<dbReference type="AlphaFoldDB" id="A0A081NC35"/>
<organism evidence="2 3">
    <name type="scientific">Endozoicomonas montiporae</name>
    <dbReference type="NCBI Taxonomy" id="1027273"/>
    <lineage>
        <taxon>Bacteria</taxon>
        <taxon>Pseudomonadati</taxon>
        <taxon>Pseudomonadota</taxon>
        <taxon>Gammaproteobacteria</taxon>
        <taxon>Oceanospirillales</taxon>
        <taxon>Endozoicomonadaceae</taxon>
        <taxon>Endozoicomonas</taxon>
    </lineage>
</organism>
<proteinExistence type="predicted"/>
<evidence type="ECO:0000313" key="2">
    <source>
        <dbReference type="EMBL" id="KEQ16008.1"/>
    </source>
</evidence>
<accession>A0A081NC35</accession>
<feature type="transmembrane region" description="Helical" evidence="1">
    <location>
        <begin position="58"/>
        <end position="77"/>
    </location>
</feature>
<reference evidence="2 3" key="1">
    <citation type="submission" date="2014-06" db="EMBL/GenBank/DDBJ databases">
        <title>Whole Genome Sequences of Three Symbiotic Endozoicomonas Bacteria.</title>
        <authorList>
            <person name="Neave M.J."/>
            <person name="Apprill A."/>
            <person name="Voolstra C.R."/>
        </authorList>
    </citation>
    <scope>NUCLEOTIDE SEQUENCE [LARGE SCALE GENOMIC DNA]</scope>
    <source>
        <strain evidence="2 3">LMG 24815</strain>
    </source>
</reference>
<dbReference type="RefSeq" id="WP_034873718.1">
    <property type="nucleotide sequence ID" value="NZ_JOKG01000001.1"/>
</dbReference>
<dbReference type="InterPro" id="IPR053170">
    <property type="entry name" value="Transcription_regulator"/>
</dbReference>
<dbReference type="eggNOG" id="COG1988">
    <property type="taxonomic scope" value="Bacteria"/>
</dbReference>
<dbReference type="Proteomes" id="UP000028006">
    <property type="component" value="Unassembled WGS sequence"/>
</dbReference>